<gene>
    <name evidence="2" type="ORF">LX16_4487</name>
</gene>
<accession>A0A562URL5</accession>
<reference evidence="2 3" key="1">
    <citation type="journal article" date="2013" name="Stand. Genomic Sci.">
        <title>Genomic Encyclopedia of Type Strains, Phase I: The one thousand microbial genomes (KMG-I) project.</title>
        <authorList>
            <person name="Kyrpides N.C."/>
            <person name="Woyke T."/>
            <person name="Eisen J.A."/>
            <person name="Garrity G."/>
            <person name="Lilburn T.G."/>
            <person name="Beck B.J."/>
            <person name="Whitman W.B."/>
            <person name="Hugenholtz P."/>
            <person name="Klenk H.P."/>
        </authorList>
    </citation>
    <scope>NUCLEOTIDE SEQUENCE [LARGE SCALE GENOMIC DNA]</scope>
    <source>
        <strain evidence="2 3">DSM 45044</strain>
    </source>
</reference>
<dbReference type="Proteomes" id="UP000321617">
    <property type="component" value="Unassembled WGS sequence"/>
</dbReference>
<evidence type="ECO:0000313" key="3">
    <source>
        <dbReference type="Proteomes" id="UP000321617"/>
    </source>
</evidence>
<protein>
    <submittedName>
        <fullName evidence="2">Uncharacterized protein</fullName>
    </submittedName>
</protein>
<dbReference type="EMBL" id="VLLL01000008">
    <property type="protein sequence ID" value="TWJ08262.1"/>
    <property type="molecule type" value="Genomic_DNA"/>
</dbReference>
<name>A0A562URL5_9ACTN</name>
<comment type="caution">
    <text evidence="2">The sequence shown here is derived from an EMBL/GenBank/DDBJ whole genome shotgun (WGS) entry which is preliminary data.</text>
</comment>
<feature type="region of interest" description="Disordered" evidence="1">
    <location>
        <begin position="30"/>
        <end position="51"/>
    </location>
</feature>
<evidence type="ECO:0000256" key="1">
    <source>
        <dbReference type="SAM" id="MobiDB-lite"/>
    </source>
</evidence>
<keyword evidence="3" id="KW-1185">Reference proteome</keyword>
<dbReference type="AlphaFoldDB" id="A0A562URL5"/>
<evidence type="ECO:0000313" key="2">
    <source>
        <dbReference type="EMBL" id="TWJ08262.1"/>
    </source>
</evidence>
<sequence>MSTDEFEDKKRHITPIDPRLDAETIRRIVEGSVSSTVSEDDDGAQDPEPAS</sequence>
<proteinExistence type="predicted"/>
<organism evidence="2 3">
    <name type="scientific">Stackebrandtia albiflava</name>
    <dbReference type="NCBI Taxonomy" id="406432"/>
    <lineage>
        <taxon>Bacteria</taxon>
        <taxon>Bacillati</taxon>
        <taxon>Actinomycetota</taxon>
        <taxon>Actinomycetes</taxon>
        <taxon>Glycomycetales</taxon>
        <taxon>Glycomycetaceae</taxon>
        <taxon>Stackebrandtia</taxon>
    </lineage>
</organism>